<reference evidence="2 3" key="1">
    <citation type="journal article" date="2018" name="Nat. Ecol. Evol.">
        <title>Pezizomycetes genomes reveal the molecular basis of ectomycorrhizal truffle lifestyle.</title>
        <authorList>
            <person name="Murat C."/>
            <person name="Payen T."/>
            <person name="Noel B."/>
            <person name="Kuo A."/>
            <person name="Morin E."/>
            <person name="Chen J."/>
            <person name="Kohler A."/>
            <person name="Krizsan K."/>
            <person name="Balestrini R."/>
            <person name="Da Silva C."/>
            <person name="Montanini B."/>
            <person name="Hainaut M."/>
            <person name="Levati E."/>
            <person name="Barry K.W."/>
            <person name="Belfiori B."/>
            <person name="Cichocki N."/>
            <person name="Clum A."/>
            <person name="Dockter R.B."/>
            <person name="Fauchery L."/>
            <person name="Guy J."/>
            <person name="Iotti M."/>
            <person name="Le Tacon F."/>
            <person name="Lindquist E.A."/>
            <person name="Lipzen A."/>
            <person name="Malagnac F."/>
            <person name="Mello A."/>
            <person name="Molinier V."/>
            <person name="Miyauchi S."/>
            <person name="Poulain J."/>
            <person name="Riccioni C."/>
            <person name="Rubini A."/>
            <person name="Sitrit Y."/>
            <person name="Splivallo R."/>
            <person name="Traeger S."/>
            <person name="Wang M."/>
            <person name="Zifcakova L."/>
            <person name="Wipf D."/>
            <person name="Zambonelli A."/>
            <person name="Paolocci F."/>
            <person name="Nowrousian M."/>
            <person name="Ottonello S."/>
            <person name="Baldrian P."/>
            <person name="Spatafora J.W."/>
            <person name="Henrissat B."/>
            <person name="Nagy L.G."/>
            <person name="Aury J.M."/>
            <person name="Wincker P."/>
            <person name="Grigoriev I.V."/>
            <person name="Bonfante P."/>
            <person name="Martin F.M."/>
        </authorList>
    </citation>
    <scope>NUCLEOTIDE SEQUENCE [LARGE SCALE GENOMIC DNA]</scope>
    <source>
        <strain evidence="2 3">RN42</strain>
    </source>
</reference>
<feature type="compositionally biased region" description="Polar residues" evidence="1">
    <location>
        <begin position="78"/>
        <end position="89"/>
    </location>
</feature>
<evidence type="ECO:0000313" key="2">
    <source>
        <dbReference type="EMBL" id="RPA73180.1"/>
    </source>
</evidence>
<sequence>MYVTLTFHFHPHAATYLLTSFHSFFPHYATPPPQQSTTFANTNLPFTIASSHLPALPSAPEPKLLCVTSHHLVAAPTSDVNYSPPTSAEKQQEKLSGFSTSERQPAI</sequence>
<evidence type="ECO:0000313" key="3">
    <source>
        <dbReference type="Proteomes" id="UP000275078"/>
    </source>
</evidence>
<feature type="compositionally biased region" description="Polar residues" evidence="1">
    <location>
        <begin position="97"/>
        <end position="107"/>
    </location>
</feature>
<name>A0A3N4HMU8_ASCIM</name>
<dbReference type="AlphaFoldDB" id="A0A3N4HMU8"/>
<dbReference type="Proteomes" id="UP000275078">
    <property type="component" value="Unassembled WGS sequence"/>
</dbReference>
<proteinExistence type="predicted"/>
<dbReference type="EMBL" id="ML119830">
    <property type="protein sequence ID" value="RPA73180.1"/>
    <property type="molecule type" value="Genomic_DNA"/>
</dbReference>
<protein>
    <submittedName>
        <fullName evidence="2">Uncharacterized protein</fullName>
    </submittedName>
</protein>
<gene>
    <name evidence="2" type="ORF">BJ508DRAFT_419143</name>
</gene>
<feature type="region of interest" description="Disordered" evidence="1">
    <location>
        <begin position="77"/>
        <end position="107"/>
    </location>
</feature>
<keyword evidence="3" id="KW-1185">Reference proteome</keyword>
<accession>A0A3N4HMU8</accession>
<organism evidence="2 3">
    <name type="scientific">Ascobolus immersus RN42</name>
    <dbReference type="NCBI Taxonomy" id="1160509"/>
    <lineage>
        <taxon>Eukaryota</taxon>
        <taxon>Fungi</taxon>
        <taxon>Dikarya</taxon>
        <taxon>Ascomycota</taxon>
        <taxon>Pezizomycotina</taxon>
        <taxon>Pezizomycetes</taxon>
        <taxon>Pezizales</taxon>
        <taxon>Ascobolaceae</taxon>
        <taxon>Ascobolus</taxon>
    </lineage>
</organism>
<evidence type="ECO:0000256" key="1">
    <source>
        <dbReference type="SAM" id="MobiDB-lite"/>
    </source>
</evidence>